<feature type="region of interest" description="Disordered" evidence="1">
    <location>
        <begin position="1"/>
        <end position="51"/>
    </location>
</feature>
<dbReference type="EMBL" id="NAJM01000026">
    <property type="protein sequence ID" value="RVX69881.1"/>
    <property type="molecule type" value="Genomic_DNA"/>
</dbReference>
<feature type="region of interest" description="Disordered" evidence="1">
    <location>
        <begin position="296"/>
        <end position="330"/>
    </location>
</feature>
<gene>
    <name evidence="2" type="ORF">B0A52_05716</name>
</gene>
<organism evidence="2 3">
    <name type="scientific">Exophiala mesophila</name>
    <name type="common">Black yeast-like fungus</name>
    <dbReference type="NCBI Taxonomy" id="212818"/>
    <lineage>
        <taxon>Eukaryota</taxon>
        <taxon>Fungi</taxon>
        <taxon>Dikarya</taxon>
        <taxon>Ascomycota</taxon>
        <taxon>Pezizomycotina</taxon>
        <taxon>Eurotiomycetes</taxon>
        <taxon>Chaetothyriomycetidae</taxon>
        <taxon>Chaetothyriales</taxon>
        <taxon>Herpotrichiellaceae</taxon>
        <taxon>Exophiala</taxon>
    </lineage>
</organism>
<feature type="region of interest" description="Disordered" evidence="1">
    <location>
        <begin position="471"/>
        <end position="502"/>
    </location>
</feature>
<feature type="compositionally biased region" description="Polar residues" evidence="1">
    <location>
        <begin position="308"/>
        <end position="330"/>
    </location>
</feature>
<feature type="compositionally biased region" description="Polar residues" evidence="1">
    <location>
        <begin position="75"/>
        <end position="94"/>
    </location>
</feature>
<sequence>MISVHPLTDSSSSVYRFESPSRVGSPAHGQMGVDHARRGASSASGKKQQAQLPQLVHNQGAYPQIYLPYDPSQRLRQMSRESSNIRAQPSSLSLTPPKGLEMADMMYGSNRQPPSSRRPNHDIADHTKPVKAQVFANGHQMHDHFAHSHGNRSTALNPATSDKPSNNGIEVSQPLKLSNRLSRPFNSGPFKFLDSLPGKSEHPQTLRPGIKVVPQVSAATEYVPLKGSGGALMSEAAKVAKVTGTSEVQQILTQMGPVCGPASVAARNRRAIARKPVANLVPVTELEVRENIRAPVRPDSSTEESACVTEQSASVIPTTSRPGSPQHHSTFDASIQTAKTAGNSPAPKMHHEELHLVDRVRASESIERLIAPVPKGLLAVPTLPVQGRRPVRKSEKGPNSATRTTAINLALYGPAAIAPATVFSQEVVPRNVSPKGQAISAIHRGTPVKSSIGTREQMYSVPDVLRIGKRVANRASSGKTQTTNVSHSQGGRSPLGHHSDRSALDGQVGVLETNPGLDCKPSRINSFRFTKDWGTKLDGLVQDVKQEHNNGSSAAGAIPTIIVTYHELPSDSGGLVVKVFKPHAAPAELEATLSSETQAKPSKAVEIRSFVRPLAPGQTSRAPNVSPMAANSFGVDVGGKRPTFHWLRFGRRNTVQDPAEEHCRQYRARRDAARRVKREGMEMNGTDGHILTVVNGGQQGCQGKISV</sequence>
<proteinExistence type="predicted"/>
<protein>
    <submittedName>
        <fullName evidence="2">Uncharacterized protein</fullName>
    </submittedName>
</protein>
<evidence type="ECO:0000313" key="2">
    <source>
        <dbReference type="EMBL" id="RVX69881.1"/>
    </source>
</evidence>
<feature type="region of interest" description="Disordered" evidence="1">
    <location>
        <begin position="143"/>
        <end position="180"/>
    </location>
</feature>
<evidence type="ECO:0000256" key="1">
    <source>
        <dbReference type="SAM" id="MobiDB-lite"/>
    </source>
</evidence>
<accession>A0A438N2C2</accession>
<feature type="compositionally biased region" description="Polar residues" evidence="1">
    <location>
        <begin position="151"/>
        <end position="180"/>
    </location>
</feature>
<reference evidence="2 3" key="1">
    <citation type="submission" date="2017-03" db="EMBL/GenBank/DDBJ databases">
        <title>Genomes of endolithic fungi from Antarctica.</title>
        <authorList>
            <person name="Coleine C."/>
            <person name="Masonjones S."/>
            <person name="Stajich J.E."/>
        </authorList>
    </citation>
    <scope>NUCLEOTIDE SEQUENCE [LARGE SCALE GENOMIC DNA]</scope>
    <source>
        <strain evidence="2 3">CCFEE 6314</strain>
    </source>
</reference>
<feature type="compositionally biased region" description="Polar residues" evidence="1">
    <location>
        <begin position="41"/>
        <end position="51"/>
    </location>
</feature>
<comment type="caution">
    <text evidence="2">The sequence shown here is derived from an EMBL/GenBank/DDBJ whole genome shotgun (WGS) entry which is preliminary data.</text>
</comment>
<feature type="compositionally biased region" description="Polar residues" evidence="1">
    <location>
        <begin position="474"/>
        <end position="491"/>
    </location>
</feature>
<dbReference type="Proteomes" id="UP000288859">
    <property type="component" value="Unassembled WGS sequence"/>
</dbReference>
<name>A0A438N2C2_EXOME</name>
<evidence type="ECO:0000313" key="3">
    <source>
        <dbReference type="Proteomes" id="UP000288859"/>
    </source>
</evidence>
<dbReference type="AlphaFoldDB" id="A0A438N2C2"/>
<feature type="region of interest" description="Disordered" evidence="1">
    <location>
        <begin position="75"/>
        <end position="98"/>
    </location>
</feature>